<sequence>MIKSAIARKALTDVTRRPGRTLLAVLGIMIGVLGLTAINVAGEITNNLFASGNDLSRAANLSFSVQSIQPSRASSLATVPNVQIVQIGTRYQTRWHVATKSGHIGLTILGYQDLQHIQLSPFQLINGRLPGPGEIIMEESNSQIQAVAVGDQVTIDTAQGPQKLRVAGISRTPGLAIPIQSNVTQAYMTSAALSRLTASSGANDIEIKLYDKQKVNETAHAIATILQKQGVTIFDVALVQAIPAQSVSNTILSVMRLIALVALILSGFLIIITVTTMLAEQTRIIGIMKAMGGTRLAIMGSYLLTIAIYGALGTLLGTGLGIAGGYGLASFMLSLFTKNAGALHFSPGILLPSIAAGLGVPLLAALFPLWHGTRITVREAIGAYGVTSQNASTRKQPGNHLTWVPQTVWLGVRGIFRKRGRAILTLLALTLAGTVFLSVQTAIDSFNRYSSEFFGIYKDDVRVTLATPQPYDQVYRTARAIPNVAHIERMESSLTNTKWGRLELFGVDADTKVYSKHLIAGRWFATNETQVIVISQVMANKSGLKVGDMLSFSNALKTVRWRIIGEVYDPNNPTDAGMGLTPLANYASFAGLSNNLVKGIAIQGTNRSPQAVAQMAERFDTALSRMGMIPNTETEQERDEVRRNTFTIVFALFYTAEAIVALVGILGIFNTLTTSVLERRREIGVLRSLGATNWRVATVFWLEGIALALIAWLVGSILGVPGAYGFVSLLGAVFIKIPFSFQPLMLLNMFAFTIAMVMLASSLPVLGAVRIRIADALRYE</sequence>
<comment type="similarity">
    <text evidence="6">Belongs to the ABC-4 integral membrane protein family.</text>
</comment>
<reference evidence="10 11" key="1">
    <citation type="submission" date="2019-01" db="EMBL/GenBank/DDBJ databases">
        <title>Ktedonosporobacter rubrisoli SCAWS-G2.</title>
        <authorList>
            <person name="Huang Y."/>
            <person name="Yan B."/>
        </authorList>
    </citation>
    <scope>NUCLEOTIDE SEQUENCE [LARGE SCALE GENOMIC DNA]</scope>
    <source>
        <strain evidence="10 11">SCAWS-G2</strain>
    </source>
</reference>
<dbReference type="EMBL" id="CP035758">
    <property type="protein sequence ID" value="QBD75268.1"/>
    <property type="molecule type" value="Genomic_DNA"/>
</dbReference>
<feature type="domain" description="MacB-like periplasmic core" evidence="9">
    <location>
        <begin position="423"/>
        <end position="604"/>
    </location>
</feature>
<evidence type="ECO:0000256" key="5">
    <source>
        <dbReference type="ARBA" id="ARBA00023136"/>
    </source>
</evidence>
<feature type="domain" description="ABC3 transporter permease C-terminal" evidence="8">
    <location>
        <begin position="658"/>
        <end position="771"/>
    </location>
</feature>
<evidence type="ECO:0000256" key="3">
    <source>
        <dbReference type="ARBA" id="ARBA00022692"/>
    </source>
</evidence>
<feature type="transmembrane region" description="Helical" evidence="7">
    <location>
        <begin position="648"/>
        <end position="673"/>
    </location>
</feature>
<name>A0A4P6JJI3_KTERU</name>
<evidence type="ECO:0000256" key="2">
    <source>
        <dbReference type="ARBA" id="ARBA00022475"/>
    </source>
</evidence>
<feature type="transmembrane region" description="Helical" evidence="7">
    <location>
        <begin position="300"/>
        <end position="329"/>
    </location>
</feature>
<dbReference type="InterPro" id="IPR050250">
    <property type="entry name" value="Macrolide_Exporter_MacB"/>
</dbReference>
<keyword evidence="11" id="KW-1185">Reference proteome</keyword>
<keyword evidence="4 7" id="KW-1133">Transmembrane helix</keyword>
<dbReference type="OrthoDB" id="9780560at2"/>
<dbReference type="InterPro" id="IPR025857">
    <property type="entry name" value="MacB_PCD"/>
</dbReference>
<feature type="transmembrane region" description="Helical" evidence="7">
    <location>
        <begin position="257"/>
        <end position="279"/>
    </location>
</feature>
<feature type="transmembrane region" description="Helical" evidence="7">
    <location>
        <begin position="349"/>
        <end position="370"/>
    </location>
</feature>
<evidence type="ECO:0000313" key="10">
    <source>
        <dbReference type="EMBL" id="QBD75268.1"/>
    </source>
</evidence>
<feature type="transmembrane region" description="Helical" evidence="7">
    <location>
        <begin position="423"/>
        <end position="443"/>
    </location>
</feature>
<dbReference type="RefSeq" id="WP_129885867.1">
    <property type="nucleotide sequence ID" value="NZ_CP035758.1"/>
</dbReference>
<keyword evidence="2" id="KW-1003">Cell membrane</keyword>
<gene>
    <name evidence="10" type="ORF">EPA93_04355</name>
</gene>
<evidence type="ECO:0000313" key="11">
    <source>
        <dbReference type="Proteomes" id="UP000290365"/>
    </source>
</evidence>
<evidence type="ECO:0000259" key="8">
    <source>
        <dbReference type="Pfam" id="PF02687"/>
    </source>
</evidence>
<dbReference type="InterPro" id="IPR003838">
    <property type="entry name" value="ABC3_permease_C"/>
</dbReference>
<keyword evidence="3 7" id="KW-0812">Transmembrane</keyword>
<dbReference type="Pfam" id="PF02687">
    <property type="entry name" value="FtsX"/>
    <property type="match status" value="2"/>
</dbReference>
<dbReference type="PANTHER" id="PTHR30572:SF4">
    <property type="entry name" value="ABC TRANSPORTER PERMEASE YTRF"/>
    <property type="match status" value="1"/>
</dbReference>
<dbReference type="Pfam" id="PF12704">
    <property type="entry name" value="MacB_PCD"/>
    <property type="match status" value="2"/>
</dbReference>
<organism evidence="10 11">
    <name type="scientific">Ktedonosporobacter rubrisoli</name>
    <dbReference type="NCBI Taxonomy" id="2509675"/>
    <lineage>
        <taxon>Bacteria</taxon>
        <taxon>Bacillati</taxon>
        <taxon>Chloroflexota</taxon>
        <taxon>Ktedonobacteria</taxon>
        <taxon>Ktedonobacterales</taxon>
        <taxon>Ktedonosporobacteraceae</taxon>
        <taxon>Ktedonosporobacter</taxon>
    </lineage>
</organism>
<evidence type="ECO:0000259" key="9">
    <source>
        <dbReference type="Pfam" id="PF12704"/>
    </source>
</evidence>
<dbReference type="PANTHER" id="PTHR30572">
    <property type="entry name" value="MEMBRANE COMPONENT OF TRANSPORTER-RELATED"/>
    <property type="match status" value="1"/>
</dbReference>
<feature type="domain" description="ABC3 transporter permease C-terminal" evidence="8">
    <location>
        <begin position="257"/>
        <end position="375"/>
    </location>
</feature>
<dbReference type="KEGG" id="kbs:EPA93_04355"/>
<dbReference type="GO" id="GO:0022857">
    <property type="term" value="F:transmembrane transporter activity"/>
    <property type="evidence" value="ECO:0007669"/>
    <property type="project" value="TreeGrafter"/>
</dbReference>
<dbReference type="Proteomes" id="UP000290365">
    <property type="component" value="Chromosome"/>
</dbReference>
<evidence type="ECO:0000256" key="6">
    <source>
        <dbReference type="ARBA" id="ARBA00038076"/>
    </source>
</evidence>
<dbReference type="AlphaFoldDB" id="A0A4P6JJI3"/>
<accession>A0A4P6JJI3</accession>
<feature type="transmembrane region" description="Helical" evidence="7">
    <location>
        <begin position="746"/>
        <end position="769"/>
    </location>
</feature>
<proteinExistence type="inferred from homology"/>
<comment type="subcellular location">
    <subcellularLocation>
        <location evidence="1">Cell membrane</location>
        <topology evidence="1">Multi-pass membrane protein</topology>
    </subcellularLocation>
</comment>
<feature type="domain" description="MacB-like periplasmic core" evidence="9">
    <location>
        <begin position="21"/>
        <end position="224"/>
    </location>
</feature>
<protein>
    <submittedName>
        <fullName evidence="10">FtsX-like permease family protein</fullName>
    </submittedName>
</protein>
<dbReference type="GO" id="GO:0005886">
    <property type="term" value="C:plasma membrane"/>
    <property type="evidence" value="ECO:0007669"/>
    <property type="project" value="UniProtKB-SubCell"/>
</dbReference>
<evidence type="ECO:0000256" key="4">
    <source>
        <dbReference type="ARBA" id="ARBA00022989"/>
    </source>
</evidence>
<evidence type="ECO:0000256" key="1">
    <source>
        <dbReference type="ARBA" id="ARBA00004651"/>
    </source>
</evidence>
<keyword evidence="5 7" id="KW-0472">Membrane</keyword>
<evidence type="ECO:0000256" key="7">
    <source>
        <dbReference type="SAM" id="Phobius"/>
    </source>
</evidence>
<feature type="transmembrane region" description="Helical" evidence="7">
    <location>
        <begin position="21"/>
        <end position="41"/>
    </location>
</feature>